<organism evidence="1 2">
    <name type="scientific">Euhalothece natronophila Z-M001</name>
    <dbReference type="NCBI Taxonomy" id="522448"/>
    <lineage>
        <taxon>Bacteria</taxon>
        <taxon>Bacillati</taxon>
        <taxon>Cyanobacteriota</taxon>
        <taxon>Cyanophyceae</taxon>
        <taxon>Oscillatoriophycideae</taxon>
        <taxon>Chroococcales</taxon>
        <taxon>Halothecacae</taxon>
        <taxon>Halothece cluster</taxon>
        <taxon>Euhalothece</taxon>
    </lineage>
</organism>
<accession>A0A5B8NNU7</accession>
<dbReference type="KEGG" id="enn:FRE64_13875"/>
<keyword evidence="2" id="KW-1185">Reference proteome</keyword>
<dbReference type="AlphaFoldDB" id="A0A5B8NNU7"/>
<dbReference type="Proteomes" id="UP000318453">
    <property type="component" value="Chromosome"/>
</dbReference>
<protein>
    <recommendedName>
        <fullName evidence="3">DUF2281 domain-containing protein</fullName>
    </recommendedName>
</protein>
<dbReference type="RefSeq" id="WP_146296772.1">
    <property type="nucleotide sequence ID" value="NZ_CP042326.1"/>
</dbReference>
<name>A0A5B8NNU7_9CHRO</name>
<proteinExistence type="predicted"/>
<reference evidence="1" key="1">
    <citation type="submission" date="2019-08" db="EMBL/GenBank/DDBJ databases">
        <title>Carotenoids and Carotenoid Binding Proteins in the Halophilic Cyanobacterium Euhalothece sp. ZM00.</title>
        <authorList>
            <person name="Cho S.M."/>
            <person name="Song J.Y."/>
            <person name="Park Y.-I."/>
        </authorList>
    </citation>
    <scope>NUCLEOTIDE SEQUENCE [LARGE SCALE GENOMIC DNA]</scope>
    <source>
        <strain evidence="1">Z-M001</strain>
    </source>
</reference>
<evidence type="ECO:0008006" key="3">
    <source>
        <dbReference type="Google" id="ProtNLM"/>
    </source>
</evidence>
<gene>
    <name evidence="1" type="ORF">FRE64_13875</name>
</gene>
<sequence>MTNQEFLGEFLALPTEAQTEVLRLIAFLKQKYQQEGSASPSPNIDLENEPFLGIWRDREDLENSSNWVRNLRENEWSKAHD</sequence>
<dbReference type="OrthoDB" id="467603at2"/>
<evidence type="ECO:0000313" key="1">
    <source>
        <dbReference type="EMBL" id="QDZ40932.1"/>
    </source>
</evidence>
<dbReference type="EMBL" id="CP042326">
    <property type="protein sequence ID" value="QDZ40932.1"/>
    <property type="molecule type" value="Genomic_DNA"/>
</dbReference>
<evidence type="ECO:0000313" key="2">
    <source>
        <dbReference type="Proteomes" id="UP000318453"/>
    </source>
</evidence>